<name>A0A9N9K5Q1_9GLOM</name>
<proteinExistence type="predicted"/>
<protein>
    <submittedName>
        <fullName evidence="1">5271_t:CDS:1</fullName>
    </submittedName>
</protein>
<evidence type="ECO:0000313" key="2">
    <source>
        <dbReference type="Proteomes" id="UP000789405"/>
    </source>
</evidence>
<dbReference type="AlphaFoldDB" id="A0A9N9K5Q1"/>
<accession>A0A9N9K5Q1</accession>
<evidence type="ECO:0000313" key="1">
    <source>
        <dbReference type="EMBL" id="CAG8812475.1"/>
    </source>
</evidence>
<reference evidence="1" key="1">
    <citation type="submission" date="2021-06" db="EMBL/GenBank/DDBJ databases">
        <authorList>
            <person name="Kallberg Y."/>
            <person name="Tangrot J."/>
            <person name="Rosling A."/>
        </authorList>
    </citation>
    <scope>NUCLEOTIDE SEQUENCE</scope>
    <source>
        <strain evidence="1">MA453B</strain>
    </source>
</reference>
<dbReference type="EMBL" id="CAJVPY010048856">
    <property type="protein sequence ID" value="CAG8812475.1"/>
    <property type="molecule type" value="Genomic_DNA"/>
</dbReference>
<dbReference type="Proteomes" id="UP000789405">
    <property type="component" value="Unassembled WGS sequence"/>
</dbReference>
<keyword evidence="2" id="KW-1185">Reference proteome</keyword>
<sequence length="56" mass="6721">MVIKIVKKDAEDDKKYNEDELERDVDIEIIYKVLNNISKDEPIRPVYEKLIAKRLM</sequence>
<feature type="non-terminal residue" evidence="1">
    <location>
        <position position="56"/>
    </location>
</feature>
<gene>
    <name evidence="1" type="ORF">DERYTH_LOCUS25632</name>
</gene>
<organism evidence="1 2">
    <name type="scientific">Dentiscutata erythropus</name>
    <dbReference type="NCBI Taxonomy" id="1348616"/>
    <lineage>
        <taxon>Eukaryota</taxon>
        <taxon>Fungi</taxon>
        <taxon>Fungi incertae sedis</taxon>
        <taxon>Mucoromycota</taxon>
        <taxon>Glomeromycotina</taxon>
        <taxon>Glomeromycetes</taxon>
        <taxon>Diversisporales</taxon>
        <taxon>Gigasporaceae</taxon>
        <taxon>Dentiscutata</taxon>
    </lineage>
</organism>
<comment type="caution">
    <text evidence="1">The sequence shown here is derived from an EMBL/GenBank/DDBJ whole genome shotgun (WGS) entry which is preliminary data.</text>
</comment>